<evidence type="ECO:0000313" key="3">
    <source>
        <dbReference type="Proteomes" id="UP000236569"/>
    </source>
</evidence>
<accession>A0A2I9CZT5</accession>
<proteinExistence type="predicted"/>
<dbReference type="Proteomes" id="UP000236569">
    <property type="component" value="Unassembled WGS sequence"/>
</dbReference>
<gene>
    <name evidence="2" type="ORF">DAERI_170018</name>
</gene>
<dbReference type="OrthoDB" id="66124at2"/>
<evidence type="ECO:0008006" key="4">
    <source>
        <dbReference type="Google" id="ProtNLM"/>
    </source>
</evidence>
<keyword evidence="1" id="KW-0732">Signal</keyword>
<evidence type="ECO:0000313" key="2">
    <source>
        <dbReference type="EMBL" id="GBF07759.1"/>
    </source>
</evidence>
<feature type="chain" id="PRO_5014362117" description="Secreted protein" evidence="1">
    <location>
        <begin position="21"/>
        <end position="210"/>
    </location>
</feature>
<keyword evidence="3" id="KW-1185">Reference proteome</keyword>
<comment type="caution">
    <text evidence="2">The sequence shown here is derived from an EMBL/GenBank/DDBJ whole genome shotgun (WGS) entry which is preliminary data.</text>
</comment>
<name>A0A2I9CZT5_9DEIO</name>
<protein>
    <recommendedName>
        <fullName evidence="4">Secreted protein</fullName>
    </recommendedName>
</protein>
<dbReference type="RefSeq" id="WP_103131065.1">
    <property type="nucleotide sequence ID" value="NZ_BFAG01000017.1"/>
</dbReference>
<organism evidence="2 3">
    <name type="scientific">Deinococcus aerius</name>
    <dbReference type="NCBI Taxonomy" id="200253"/>
    <lineage>
        <taxon>Bacteria</taxon>
        <taxon>Thermotogati</taxon>
        <taxon>Deinococcota</taxon>
        <taxon>Deinococci</taxon>
        <taxon>Deinococcales</taxon>
        <taxon>Deinococcaceae</taxon>
        <taxon>Deinococcus</taxon>
    </lineage>
</organism>
<dbReference type="EMBL" id="BFAG01000017">
    <property type="protein sequence ID" value="GBF07759.1"/>
    <property type="molecule type" value="Genomic_DNA"/>
</dbReference>
<reference evidence="3" key="1">
    <citation type="submission" date="2018-01" db="EMBL/GenBank/DDBJ databases">
        <title>Draft Genome Sequence of the Radioresistant Bacterium Deinococcus aerius TR0125, Isolated from the Higher Atmosphere above Japan.</title>
        <authorList>
            <person name="Satoh K."/>
            <person name="Arai H."/>
            <person name="Sanzen T."/>
            <person name="Kawaguchi Y."/>
            <person name="Hayashi H."/>
            <person name="Yokobori S."/>
            <person name="Yamagishi A."/>
            <person name="Oono Y."/>
            <person name="Narumi I."/>
        </authorList>
    </citation>
    <scope>NUCLEOTIDE SEQUENCE [LARGE SCALE GENOMIC DNA]</scope>
    <source>
        <strain evidence="3">TR0125</strain>
    </source>
</reference>
<feature type="signal peptide" evidence="1">
    <location>
        <begin position="1"/>
        <end position="20"/>
    </location>
</feature>
<evidence type="ECO:0000256" key="1">
    <source>
        <dbReference type="SAM" id="SignalP"/>
    </source>
</evidence>
<sequence>MRPGVLLAVLLTLTGTPAWADTQPAEQGRGDAVRVTSLNDGRFRFVLGPTQFVLNLESSISGCTGPLYDGATGEQYGGNVRARVLDEVRRAGFWYVVMQVSTNTGCNVQGLCGAGLSTDVLWLKLDGRLRPVARQAASVEDCGTDTELARFDGRKPEGGDTRLEMRGGVLSLESRQDDYTRKVTTVTALRYDRRFPERGLLRSTRQMPLN</sequence>
<dbReference type="AlphaFoldDB" id="A0A2I9CZT5"/>